<dbReference type="Proteomes" id="UP000183639">
    <property type="component" value="Unassembled WGS sequence"/>
</dbReference>
<gene>
    <name evidence="2" type="ORF">SAMN04487861_10149</name>
</gene>
<keyword evidence="1" id="KW-0812">Transmembrane</keyword>
<dbReference type="AlphaFoldDB" id="A0A1I3BL10"/>
<keyword evidence="1" id="KW-1133">Transmembrane helix</keyword>
<feature type="transmembrane region" description="Helical" evidence="1">
    <location>
        <begin position="35"/>
        <end position="54"/>
    </location>
</feature>
<feature type="transmembrane region" description="Helical" evidence="1">
    <location>
        <begin position="12"/>
        <end position="29"/>
    </location>
</feature>
<proteinExistence type="predicted"/>
<sequence>MNVKNRLQTMPLGWPLALASAGTIATIFAGKKLHVAFGAAWGILSVWHTCQHYGKMKHDLQKAQDYLRTGIAPKGQRPDAYTLALARYANHQKR</sequence>
<protein>
    <submittedName>
        <fullName evidence="2">Uncharacterized protein</fullName>
    </submittedName>
</protein>
<evidence type="ECO:0000313" key="3">
    <source>
        <dbReference type="Proteomes" id="UP000183639"/>
    </source>
</evidence>
<dbReference type="RefSeq" id="WP_075441352.1">
    <property type="nucleotide sequence ID" value="NZ_FOQK01000001.1"/>
</dbReference>
<dbReference type="EMBL" id="FOQK01000001">
    <property type="protein sequence ID" value="SFH62860.1"/>
    <property type="molecule type" value="Genomic_DNA"/>
</dbReference>
<organism evidence="2 3">
    <name type="scientific">Selenomonas ruminantium</name>
    <dbReference type="NCBI Taxonomy" id="971"/>
    <lineage>
        <taxon>Bacteria</taxon>
        <taxon>Bacillati</taxon>
        <taxon>Bacillota</taxon>
        <taxon>Negativicutes</taxon>
        <taxon>Selenomonadales</taxon>
        <taxon>Selenomonadaceae</taxon>
        <taxon>Selenomonas</taxon>
    </lineage>
</organism>
<accession>A0A1I3BL10</accession>
<keyword evidence="1" id="KW-0472">Membrane</keyword>
<evidence type="ECO:0000313" key="2">
    <source>
        <dbReference type="EMBL" id="SFH62860.1"/>
    </source>
</evidence>
<evidence type="ECO:0000256" key="1">
    <source>
        <dbReference type="SAM" id="Phobius"/>
    </source>
</evidence>
<name>A0A1I3BL10_SELRU</name>
<reference evidence="2 3" key="1">
    <citation type="submission" date="2016-10" db="EMBL/GenBank/DDBJ databases">
        <authorList>
            <person name="de Groot N.N."/>
        </authorList>
    </citation>
    <scope>NUCLEOTIDE SEQUENCE [LARGE SCALE GENOMIC DNA]</scope>
    <source>
        <strain evidence="2 3">Z108</strain>
    </source>
</reference>
<dbReference type="OrthoDB" id="1666024at2"/>